<evidence type="ECO:0000259" key="2">
    <source>
        <dbReference type="Pfam" id="PF13439"/>
    </source>
</evidence>
<evidence type="ECO:0000313" key="3">
    <source>
        <dbReference type="EMBL" id="MEH8018989.1"/>
    </source>
</evidence>
<dbReference type="RefSeq" id="WP_335737387.1">
    <property type="nucleotide sequence ID" value="NZ_JALAAR010000018.1"/>
</dbReference>
<dbReference type="CDD" id="cd03798">
    <property type="entry name" value="GT4_WlbH-like"/>
    <property type="match status" value="1"/>
</dbReference>
<proteinExistence type="predicted"/>
<protein>
    <submittedName>
        <fullName evidence="3">Glycosyltransferase family 4 protein</fullName>
    </submittedName>
</protein>
<accession>A0ABU8CAZ3</accession>
<evidence type="ECO:0000313" key="4">
    <source>
        <dbReference type="Proteomes" id="UP001375382"/>
    </source>
</evidence>
<dbReference type="EMBL" id="JALAAR010000018">
    <property type="protein sequence ID" value="MEH8018989.1"/>
    <property type="molecule type" value="Genomic_DNA"/>
</dbReference>
<keyword evidence="4" id="KW-1185">Reference proteome</keyword>
<dbReference type="PANTHER" id="PTHR45947:SF3">
    <property type="entry name" value="SULFOQUINOVOSYL TRANSFERASE SQD2"/>
    <property type="match status" value="1"/>
</dbReference>
<dbReference type="Gene3D" id="3.40.50.2000">
    <property type="entry name" value="Glycogen Phosphorylase B"/>
    <property type="match status" value="2"/>
</dbReference>
<dbReference type="Proteomes" id="UP001375382">
    <property type="component" value="Unassembled WGS sequence"/>
</dbReference>
<dbReference type="Pfam" id="PF00534">
    <property type="entry name" value="Glycos_transf_1"/>
    <property type="match status" value="1"/>
</dbReference>
<reference evidence="3 4" key="1">
    <citation type="journal article" date="2023" name="Ecotoxicol. Environ. Saf.">
        <title>Mercury remediation potential of mercury-resistant strain Rheinheimera metallidurans sp. nov. isolated from a municipal waste dumping site.</title>
        <authorList>
            <person name="Yadav V."/>
            <person name="Manjhi A."/>
            <person name="Vadakedath N."/>
        </authorList>
    </citation>
    <scope>NUCLEOTIDE SEQUENCE [LARGE SCALE GENOMIC DNA]</scope>
    <source>
        <strain evidence="3 4">E-49</strain>
    </source>
</reference>
<dbReference type="InterPro" id="IPR028098">
    <property type="entry name" value="Glyco_trans_4-like_N"/>
</dbReference>
<organism evidence="3 4">
    <name type="scientific">Rheinheimera muenzenbergensis</name>
    <dbReference type="NCBI Taxonomy" id="1193628"/>
    <lineage>
        <taxon>Bacteria</taxon>
        <taxon>Pseudomonadati</taxon>
        <taxon>Pseudomonadota</taxon>
        <taxon>Gammaproteobacteria</taxon>
        <taxon>Chromatiales</taxon>
        <taxon>Chromatiaceae</taxon>
        <taxon>Rheinheimera</taxon>
    </lineage>
</organism>
<name>A0ABU8CAZ3_9GAMM</name>
<dbReference type="SUPFAM" id="SSF53756">
    <property type="entry name" value="UDP-Glycosyltransferase/glycogen phosphorylase"/>
    <property type="match status" value="1"/>
</dbReference>
<evidence type="ECO:0000259" key="1">
    <source>
        <dbReference type="Pfam" id="PF00534"/>
    </source>
</evidence>
<sequence length="405" mass="44646">MNILTVSTLYPNNLQPRHGIFVETRLRKLKQAYPQCNITVLAPIPWFPFSTVFPAKYPQCSAIEQQQSRHGISIYHPAYLALPGLGMYSNPWTLYRSLKKQVMALVKQGRRFDIVDAHYIYPDAVAAVWLAQELGLPITATARGSDINLLPRYTWPRALIRRALAKVDVAIGVCQALTTQIHQLQPAVKQSITIRNGVDTALYYPLPEREQLRSELGYKHFCLLSVGNLVALKGHDKTIALLTQLPDAQLFIAGEGPLLPQLQAQVKQLGLSQRVHFLGYQSQQQLHQHYNAADCLVLASSSEGWANVLLEAMACGCPVVATPAGGTPEVVAHPHAGVLSTDFSADALLSALVTLQQNMPARDDVSAYASTLSWDQSIVLLKQTFDTLVQQHGNGGLAEGKRYVR</sequence>
<gene>
    <name evidence="3" type="ORF">MN202_17230</name>
</gene>
<dbReference type="InterPro" id="IPR001296">
    <property type="entry name" value="Glyco_trans_1"/>
</dbReference>
<comment type="caution">
    <text evidence="3">The sequence shown here is derived from an EMBL/GenBank/DDBJ whole genome shotgun (WGS) entry which is preliminary data.</text>
</comment>
<feature type="domain" description="Glycosyltransferase subfamily 4-like N-terminal" evidence="2">
    <location>
        <begin position="78"/>
        <end position="201"/>
    </location>
</feature>
<feature type="domain" description="Glycosyl transferase family 1" evidence="1">
    <location>
        <begin position="219"/>
        <end position="369"/>
    </location>
</feature>
<dbReference type="PANTHER" id="PTHR45947">
    <property type="entry name" value="SULFOQUINOVOSYL TRANSFERASE SQD2"/>
    <property type="match status" value="1"/>
</dbReference>
<dbReference type="Pfam" id="PF13439">
    <property type="entry name" value="Glyco_transf_4"/>
    <property type="match status" value="1"/>
</dbReference>
<dbReference type="InterPro" id="IPR050194">
    <property type="entry name" value="Glycosyltransferase_grp1"/>
</dbReference>